<sequence>MVETGNRKPVRPVPKVAVLATIFVAVFVSNVDLFVVNVALPDIGRDLSGASLGALSWVLNAYAIVFAALLVVAGRLADRHGQRIGFQLGLALFTVGSAMCAVAGSVGWLVAARCIQAVGAAALLPTSLALMLAVTEPARRAGMVRAWSAVGGVAAALGPVLGGVLVQASWRWVFIINVPIGVVALALGARVLPKVASDRSGAGPDLLGAVMVTVSIGALSLGLVRSNEWGWGDPRTLGCFAVALLLLAGFLRQSRRHPAPIVEMAILRNSRFSMASASMLLFTLAFAGVTLSSALWCQDVWGYSALRTGLALAPGPLMVPALVVVSGSLARRFGPGPVSAVGNLLFGVGILWWPLTVSATPHYATAMLPGFLIGGVGVGLCLPTLTAAGATALPPQRLATGAGVITMARQIGAVLGVAVLVGVLGTPHSLGGAVHAYRNGWYVLSAVSVLAAVVALAVGRPPAAGAAADPPRPETDAAPRVGPGVRGA</sequence>
<dbReference type="Gene3D" id="1.20.1720.10">
    <property type="entry name" value="Multidrug resistance protein D"/>
    <property type="match status" value="1"/>
</dbReference>
<dbReference type="SUPFAM" id="SSF103473">
    <property type="entry name" value="MFS general substrate transporter"/>
    <property type="match status" value="1"/>
</dbReference>
<feature type="domain" description="Major facilitator superfamily (MFS) profile" evidence="8">
    <location>
        <begin position="18"/>
        <end position="463"/>
    </location>
</feature>
<feature type="transmembrane region" description="Helical" evidence="7">
    <location>
        <begin position="440"/>
        <end position="458"/>
    </location>
</feature>
<keyword evidence="10" id="KW-1185">Reference proteome</keyword>
<dbReference type="CDD" id="cd17321">
    <property type="entry name" value="MFS_MMR_MDR_like"/>
    <property type="match status" value="1"/>
</dbReference>
<feature type="transmembrane region" description="Helical" evidence="7">
    <location>
        <begin position="84"/>
        <end position="109"/>
    </location>
</feature>
<feature type="transmembrane region" description="Helical" evidence="7">
    <location>
        <begin position="115"/>
        <end position="134"/>
    </location>
</feature>
<protein>
    <submittedName>
        <fullName evidence="9">MFS transporter</fullName>
    </submittedName>
</protein>
<proteinExistence type="predicted"/>
<evidence type="ECO:0000256" key="1">
    <source>
        <dbReference type="ARBA" id="ARBA00004651"/>
    </source>
</evidence>
<evidence type="ECO:0000256" key="7">
    <source>
        <dbReference type="SAM" id="Phobius"/>
    </source>
</evidence>
<keyword evidence="5" id="KW-0046">Antibiotic resistance</keyword>
<feature type="transmembrane region" description="Helical" evidence="7">
    <location>
        <begin position="172"/>
        <end position="192"/>
    </location>
</feature>
<dbReference type="Pfam" id="PF07690">
    <property type="entry name" value="MFS_1"/>
    <property type="match status" value="1"/>
</dbReference>
<dbReference type="PANTHER" id="PTHR42718:SF48">
    <property type="entry name" value="CONSERVED TWO-DOMAIN MEMBRANE PROTEIN-RELATED"/>
    <property type="match status" value="1"/>
</dbReference>
<accession>A0ABV8HLD6</accession>
<dbReference type="InterPro" id="IPR011701">
    <property type="entry name" value="MFS"/>
</dbReference>
<feature type="transmembrane region" description="Helical" evidence="7">
    <location>
        <begin position="146"/>
        <end position="166"/>
    </location>
</feature>
<feature type="transmembrane region" description="Helical" evidence="7">
    <location>
        <begin position="411"/>
        <end position="434"/>
    </location>
</feature>
<feature type="region of interest" description="Disordered" evidence="6">
    <location>
        <begin position="464"/>
        <end position="488"/>
    </location>
</feature>
<feature type="transmembrane region" description="Helical" evidence="7">
    <location>
        <begin position="235"/>
        <end position="251"/>
    </location>
</feature>
<evidence type="ECO:0000256" key="5">
    <source>
        <dbReference type="ARBA" id="ARBA00023251"/>
    </source>
</evidence>
<reference evidence="10" key="1">
    <citation type="journal article" date="2019" name="Int. J. Syst. Evol. Microbiol.">
        <title>The Global Catalogue of Microorganisms (GCM) 10K type strain sequencing project: providing services to taxonomists for standard genome sequencing and annotation.</title>
        <authorList>
            <consortium name="The Broad Institute Genomics Platform"/>
            <consortium name="The Broad Institute Genome Sequencing Center for Infectious Disease"/>
            <person name="Wu L."/>
            <person name="Ma J."/>
        </authorList>
    </citation>
    <scope>NUCLEOTIDE SEQUENCE [LARGE SCALE GENOMIC DNA]</scope>
    <source>
        <strain evidence="10">CGMCC 4.7237</strain>
    </source>
</reference>
<evidence type="ECO:0000313" key="9">
    <source>
        <dbReference type="EMBL" id="MFC4032406.1"/>
    </source>
</evidence>
<dbReference type="PRINTS" id="PR01036">
    <property type="entry name" value="TCRTETB"/>
</dbReference>
<comment type="subcellular location">
    <subcellularLocation>
        <location evidence="1">Cell membrane</location>
        <topology evidence="1">Multi-pass membrane protein</topology>
    </subcellularLocation>
</comment>
<dbReference type="Proteomes" id="UP001595765">
    <property type="component" value="Unassembled WGS sequence"/>
</dbReference>
<comment type="caution">
    <text evidence="9">The sequence shown here is derived from an EMBL/GenBank/DDBJ whole genome shotgun (WGS) entry which is preliminary data.</text>
</comment>
<dbReference type="InterPro" id="IPR020846">
    <property type="entry name" value="MFS_dom"/>
</dbReference>
<feature type="transmembrane region" description="Helical" evidence="7">
    <location>
        <begin position="308"/>
        <end position="330"/>
    </location>
</feature>
<name>A0ABV8HLD6_9ACTN</name>
<dbReference type="Gene3D" id="1.20.1250.20">
    <property type="entry name" value="MFS general substrate transporter like domains"/>
    <property type="match status" value="1"/>
</dbReference>
<feature type="transmembrane region" description="Helical" evidence="7">
    <location>
        <begin position="337"/>
        <end position="355"/>
    </location>
</feature>
<evidence type="ECO:0000256" key="4">
    <source>
        <dbReference type="ARBA" id="ARBA00023136"/>
    </source>
</evidence>
<evidence type="ECO:0000256" key="2">
    <source>
        <dbReference type="ARBA" id="ARBA00022692"/>
    </source>
</evidence>
<feature type="transmembrane region" description="Helical" evidence="7">
    <location>
        <begin position="52"/>
        <end position="72"/>
    </location>
</feature>
<keyword evidence="2 7" id="KW-0812">Transmembrane</keyword>
<evidence type="ECO:0000259" key="8">
    <source>
        <dbReference type="PROSITE" id="PS50850"/>
    </source>
</evidence>
<keyword evidence="3 7" id="KW-1133">Transmembrane helix</keyword>
<evidence type="ECO:0000256" key="6">
    <source>
        <dbReference type="SAM" id="MobiDB-lite"/>
    </source>
</evidence>
<feature type="transmembrane region" description="Helical" evidence="7">
    <location>
        <begin position="204"/>
        <end position="223"/>
    </location>
</feature>
<gene>
    <name evidence="9" type="ORF">ACFO3J_13045</name>
</gene>
<keyword evidence="4 7" id="KW-0472">Membrane</keyword>
<evidence type="ECO:0000256" key="3">
    <source>
        <dbReference type="ARBA" id="ARBA00022989"/>
    </source>
</evidence>
<feature type="transmembrane region" description="Helical" evidence="7">
    <location>
        <begin position="16"/>
        <end position="40"/>
    </location>
</feature>
<dbReference type="RefSeq" id="WP_386429348.1">
    <property type="nucleotide sequence ID" value="NZ_JBHSBB010000010.1"/>
</dbReference>
<evidence type="ECO:0000313" key="10">
    <source>
        <dbReference type="Proteomes" id="UP001595765"/>
    </source>
</evidence>
<dbReference type="InterPro" id="IPR036259">
    <property type="entry name" value="MFS_trans_sf"/>
</dbReference>
<organism evidence="9 10">
    <name type="scientific">Streptomyces polygonati</name>
    <dbReference type="NCBI Taxonomy" id="1617087"/>
    <lineage>
        <taxon>Bacteria</taxon>
        <taxon>Bacillati</taxon>
        <taxon>Actinomycetota</taxon>
        <taxon>Actinomycetes</taxon>
        <taxon>Kitasatosporales</taxon>
        <taxon>Streptomycetaceae</taxon>
        <taxon>Streptomyces</taxon>
    </lineage>
</organism>
<dbReference type="EMBL" id="JBHSBB010000010">
    <property type="protein sequence ID" value="MFC4032406.1"/>
    <property type="molecule type" value="Genomic_DNA"/>
</dbReference>
<feature type="transmembrane region" description="Helical" evidence="7">
    <location>
        <begin position="272"/>
        <end position="296"/>
    </location>
</feature>
<dbReference type="PROSITE" id="PS50850">
    <property type="entry name" value="MFS"/>
    <property type="match status" value="1"/>
</dbReference>
<dbReference type="PANTHER" id="PTHR42718">
    <property type="entry name" value="MAJOR FACILITATOR SUPERFAMILY MULTIDRUG TRANSPORTER MFSC"/>
    <property type="match status" value="1"/>
</dbReference>
<feature type="transmembrane region" description="Helical" evidence="7">
    <location>
        <begin position="367"/>
        <end position="390"/>
    </location>
</feature>